<organism evidence="1 2">
    <name type="scientific">Dreissena polymorpha</name>
    <name type="common">Zebra mussel</name>
    <name type="synonym">Mytilus polymorpha</name>
    <dbReference type="NCBI Taxonomy" id="45954"/>
    <lineage>
        <taxon>Eukaryota</taxon>
        <taxon>Metazoa</taxon>
        <taxon>Spiralia</taxon>
        <taxon>Lophotrochozoa</taxon>
        <taxon>Mollusca</taxon>
        <taxon>Bivalvia</taxon>
        <taxon>Autobranchia</taxon>
        <taxon>Heteroconchia</taxon>
        <taxon>Euheterodonta</taxon>
        <taxon>Imparidentia</taxon>
        <taxon>Neoheterodontei</taxon>
        <taxon>Myida</taxon>
        <taxon>Dreissenoidea</taxon>
        <taxon>Dreissenidae</taxon>
        <taxon>Dreissena</taxon>
    </lineage>
</organism>
<protein>
    <submittedName>
        <fullName evidence="1">Uncharacterized protein</fullName>
    </submittedName>
</protein>
<evidence type="ECO:0000313" key="2">
    <source>
        <dbReference type="Proteomes" id="UP000828390"/>
    </source>
</evidence>
<sequence>MKRGKLEPELLLMRPIDRKVQGTSTYYSSGIVMKRDFFELELLKKRNVFQQTETSFVNIQDIIKRNILTKFQGDWTINVTLRVQCFSTNRNHIRTRPRYNFDQVSCRSDNECFTTVLKTHNWKNATPSGGHFFQPTGTIFKLIKDSIWTNLLTKFHEDRTINVAISVSTSPPPGGHSKISFAPNRLTTFHEDRTINATSSVLTRQMLTPHNRQKAITEAHHGRIMFCM</sequence>
<dbReference type="Proteomes" id="UP000828390">
    <property type="component" value="Unassembled WGS sequence"/>
</dbReference>
<reference evidence="1" key="2">
    <citation type="submission" date="2020-11" db="EMBL/GenBank/DDBJ databases">
        <authorList>
            <person name="McCartney M.A."/>
            <person name="Auch B."/>
            <person name="Kono T."/>
            <person name="Mallez S."/>
            <person name="Becker A."/>
            <person name="Gohl D.M."/>
            <person name="Silverstein K.A.T."/>
            <person name="Koren S."/>
            <person name="Bechman K.B."/>
            <person name="Herman A."/>
            <person name="Abrahante J.E."/>
            <person name="Garbe J."/>
        </authorList>
    </citation>
    <scope>NUCLEOTIDE SEQUENCE</scope>
    <source>
        <strain evidence="1">Duluth1</strain>
        <tissue evidence="1">Whole animal</tissue>
    </source>
</reference>
<keyword evidence="2" id="KW-1185">Reference proteome</keyword>
<accession>A0A9D4BKY5</accession>
<gene>
    <name evidence="1" type="ORF">DPMN_084513</name>
</gene>
<evidence type="ECO:0000313" key="1">
    <source>
        <dbReference type="EMBL" id="KAH3697028.1"/>
    </source>
</evidence>
<proteinExistence type="predicted"/>
<name>A0A9D4BKY5_DREPO</name>
<dbReference type="AlphaFoldDB" id="A0A9D4BKY5"/>
<reference evidence="1" key="1">
    <citation type="journal article" date="2019" name="bioRxiv">
        <title>The Genome of the Zebra Mussel, Dreissena polymorpha: A Resource for Invasive Species Research.</title>
        <authorList>
            <person name="McCartney M.A."/>
            <person name="Auch B."/>
            <person name="Kono T."/>
            <person name="Mallez S."/>
            <person name="Zhang Y."/>
            <person name="Obille A."/>
            <person name="Becker A."/>
            <person name="Abrahante J.E."/>
            <person name="Garbe J."/>
            <person name="Badalamenti J.P."/>
            <person name="Herman A."/>
            <person name="Mangelson H."/>
            <person name="Liachko I."/>
            <person name="Sullivan S."/>
            <person name="Sone E.D."/>
            <person name="Koren S."/>
            <person name="Silverstein K.A.T."/>
            <person name="Beckman K.B."/>
            <person name="Gohl D.M."/>
        </authorList>
    </citation>
    <scope>NUCLEOTIDE SEQUENCE</scope>
    <source>
        <strain evidence="1">Duluth1</strain>
        <tissue evidence="1">Whole animal</tissue>
    </source>
</reference>
<comment type="caution">
    <text evidence="1">The sequence shown here is derived from an EMBL/GenBank/DDBJ whole genome shotgun (WGS) entry which is preliminary data.</text>
</comment>
<dbReference type="EMBL" id="JAIWYP010000016">
    <property type="protein sequence ID" value="KAH3697028.1"/>
    <property type="molecule type" value="Genomic_DNA"/>
</dbReference>